<evidence type="ECO:0000313" key="3">
    <source>
        <dbReference type="Proteomes" id="UP000682733"/>
    </source>
</evidence>
<evidence type="ECO:0000313" key="1">
    <source>
        <dbReference type="EMBL" id="CAF1627457.1"/>
    </source>
</evidence>
<evidence type="ECO:0000313" key="2">
    <source>
        <dbReference type="EMBL" id="CAF4451299.1"/>
    </source>
</evidence>
<dbReference type="Proteomes" id="UP000677228">
    <property type="component" value="Unassembled WGS sequence"/>
</dbReference>
<dbReference type="EMBL" id="CAJNOK010057812">
    <property type="protein sequence ID" value="CAF1627457.1"/>
    <property type="molecule type" value="Genomic_DNA"/>
</dbReference>
<accession>A0A8S2WMR9</accession>
<sequence>MSNPDDIEFSTVKFGNQYGPVHVGVQPLSAFTGWDNKRITDDEKSLLIAMAENEGNFDSVQSYDSEIVSVGAMQKTINREGKGEFSIQVWQFKQTNPHLYMELFEKYGWTVENDSQQPIMYFKGKTGNALKDEIRRGFTSSTYANKIKQNSPILGPLVYSTKNIEFQRKQVDDFVYRLNDVVLKIKPSNEYASTLGDYLKSTLGKAIVLDHHVNRPAYVKRDFGKALNRFFEQNEHASRNP</sequence>
<dbReference type="Proteomes" id="UP000682733">
    <property type="component" value="Unassembled WGS sequence"/>
</dbReference>
<protein>
    <submittedName>
        <fullName evidence="2">Uncharacterized protein</fullName>
    </submittedName>
</protein>
<feature type="non-terminal residue" evidence="2">
    <location>
        <position position="1"/>
    </location>
</feature>
<feature type="non-terminal residue" evidence="2">
    <location>
        <position position="241"/>
    </location>
</feature>
<gene>
    <name evidence="1" type="ORF">OVA965_LOCUS43534</name>
    <name evidence="2" type="ORF">TMI583_LOCUS45839</name>
</gene>
<proteinExistence type="predicted"/>
<organism evidence="2 3">
    <name type="scientific">Didymodactylos carnosus</name>
    <dbReference type="NCBI Taxonomy" id="1234261"/>
    <lineage>
        <taxon>Eukaryota</taxon>
        <taxon>Metazoa</taxon>
        <taxon>Spiralia</taxon>
        <taxon>Gnathifera</taxon>
        <taxon>Rotifera</taxon>
        <taxon>Eurotatoria</taxon>
        <taxon>Bdelloidea</taxon>
        <taxon>Philodinida</taxon>
        <taxon>Philodinidae</taxon>
        <taxon>Didymodactylos</taxon>
    </lineage>
</organism>
<dbReference type="AlphaFoldDB" id="A0A8S2WMR9"/>
<name>A0A8S2WMR9_9BILA</name>
<dbReference type="EMBL" id="CAJOBA010083176">
    <property type="protein sequence ID" value="CAF4451299.1"/>
    <property type="molecule type" value="Genomic_DNA"/>
</dbReference>
<comment type="caution">
    <text evidence="2">The sequence shown here is derived from an EMBL/GenBank/DDBJ whole genome shotgun (WGS) entry which is preliminary data.</text>
</comment>
<reference evidence="2" key="1">
    <citation type="submission" date="2021-02" db="EMBL/GenBank/DDBJ databases">
        <authorList>
            <person name="Nowell W R."/>
        </authorList>
    </citation>
    <scope>NUCLEOTIDE SEQUENCE</scope>
</reference>